<sequence length="102" mass="11190">MTGLVVTMTNIGHPMTGEEVIGNILASLGPIHGDLFTTINVLSDQREVTLPDFYSYVIAHEAQAFVMNNLKEFCVLIILGKSVENSLYLGPIINLIIIFLVN</sequence>
<protein>
    <submittedName>
        <fullName evidence="1">Uncharacterized protein</fullName>
    </submittedName>
</protein>
<keyword evidence="2" id="KW-1185">Reference proteome</keyword>
<evidence type="ECO:0000313" key="2">
    <source>
        <dbReference type="Proteomes" id="UP000235145"/>
    </source>
</evidence>
<comment type="caution">
    <text evidence="1">The sequence shown here is derived from an EMBL/GenBank/DDBJ whole genome shotgun (WGS) entry which is preliminary data.</text>
</comment>
<name>A0A9R1VMU1_LACSA</name>
<dbReference type="Proteomes" id="UP000235145">
    <property type="component" value="Unassembled WGS sequence"/>
</dbReference>
<dbReference type="AlphaFoldDB" id="A0A9R1VMU1"/>
<accession>A0A9R1VMU1</accession>
<proteinExistence type="predicted"/>
<reference evidence="1 2" key="1">
    <citation type="journal article" date="2017" name="Nat. Commun.">
        <title>Genome assembly with in vitro proximity ligation data and whole-genome triplication in lettuce.</title>
        <authorList>
            <person name="Reyes-Chin-Wo S."/>
            <person name="Wang Z."/>
            <person name="Yang X."/>
            <person name="Kozik A."/>
            <person name="Arikit S."/>
            <person name="Song C."/>
            <person name="Xia L."/>
            <person name="Froenicke L."/>
            <person name="Lavelle D.O."/>
            <person name="Truco M.J."/>
            <person name="Xia R."/>
            <person name="Zhu S."/>
            <person name="Xu C."/>
            <person name="Xu H."/>
            <person name="Xu X."/>
            <person name="Cox K."/>
            <person name="Korf I."/>
            <person name="Meyers B.C."/>
            <person name="Michelmore R.W."/>
        </authorList>
    </citation>
    <scope>NUCLEOTIDE SEQUENCE [LARGE SCALE GENOMIC DNA]</scope>
    <source>
        <strain evidence="2">cv. Salinas</strain>
        <tissue evidence="1">Seedlings</tissue>
    </source>
</reference>
<organism evidence="1 2">
    <name type="scientific">Lactuca sativa</name>
    <name type="common">Garden lettuce</name>
    <dbReference type="NCBI Taxonomy" id="4236"/>
    <lineage>
        <taxon>Eukaryota</taxon>
        <taxon>Viridiplantae</taxon>
        <taxon>Streptophyta</taxon>
        <taxon>Embryophyta</taxon>
        <taxon>Tracheophyta</taxon>
        <taxon>Spermatophyta</taxon>
        <taxon>Magnoliopsida</taxon>
        <taxon>eudicotyledons</taxon>
        <taxon>Gunneridae</taxon>
        <taxon>Pentapetalae</taxon>
        <taxon>asterids</taxon>
        <taxon>campanulids</taxon>
        <taxon>Asterales</taxon>
        <taxon>Asteraceae</taxon>
        <taxon>Cichorioideae</taxon>
        <taxon>Cichorieae</taxon>
        <taxon>Lactucinae</taxon>
        <taxon>Lactuca</taxon>
    </lineage>
</organism>
<gene>
    <name evidence="1" type="ORF">LSAT_V11C400157970</name>
</gene>
<evidence type="ECO:0000313" key="1">
    <source>
        <dbReference type="EMBL" id="KAJ0209236.1"/>
    </source>
</evidence>
<dbReference type="EMBL" id="NBSK02000004">
    <property type="protein sequence ID" value="KAJ0209236.1"/>
    <property type="molecule type" value="Genomic_DNA"/>
</dbReference>